<organism evidence="2">
    <name type="scientific">Brassica cretica</name>
    <name type="common">Mustard</name>
    <dbReference type="NCBI Taxonomy" id="69181"/>
    <lineage>
        <taxon>Eukaryota</taxon>
        <taxon>Viridiplantae</taxon>
        <taxon>Streptophyta</taxon>
        <taxon>Embryophyta</taxon>
        <taxon>Tracheophyta</taxon>
        <taxon>Spermatophyta</taxon>
        <taxon>Magnoliopsida</taxon>
        <taxon>eudicotyledons</taxon>
        <taxon>Gunneridae</taxon>
        <taxon>Pentapetalae</taxon>
        <taxon>rosids</taxon>
        <taxon>malvids</taxon>
        <taxon>Brassicales</taxon>
        <taxon>Brassicaceae</taxon>
        <taxon>Brassiceae</taxon>
        <taxon>Brassica</taxon>
    </lineage>
</organism>
<sequence length="64" mass="6720">MVTATVVEINRHLTPSAETIRRMVTYGALPPSSLSAPATSGDYMLTKEKPYGAPPLPGPSDYGG</sequence>
<evidence type="ECO:0000313" key="2">
    <source>
        <dbReference type="EMBL" id="KAF2573970.1"/>
    </source>
</evidence>
<gene>
    <name evidence="2" type="ORF">F2Q70_00000614</name>
</gene>
<comment type="caution">
    <text evidence="2">The sequence shown here is derived from an EMBL/GenBank/DDBJ whole genome shotgun (WGS) entry which is preliminary data.</text>
</comment>
<accession>A0A8S9IVH1</accession>
<proteinExistence type="predicted"/>
<evidence type="ECO:0000256" key="1">
    <source>
        <dbReference type="SAM" id="MobiDB-lite"/>
    </source>
</evidence>
<feature type="region of interest" description="Disordered" evidence="1">
    <location>
        <begin position="35"/>
        <end position="64"/>
    </location>
</feature>
<reference evidence="2" key="1">
    <citation type="submission" date="2019-12" db="EMBL/GenBank/DDBJ databases">
        <title>Genome sequencing and annotation of Brassica cretica.</title>
        <authorList>
            <person name="Studholme D.J."/>
            <person name="Sarris P.F."/>
        </authorList>
    </citation>
    <scope>NUCLEOTIDE SEQUENCE</scope>
    <source>
        <strain evidence="2">PFS-102/07</strain>
        <tissue evidence="2">Leaf</tissue>
    </source>
</reference>
<dbReference type="AlphaFoldDB" id="A0A8S9IVH1"/>
<name>A0A8S9IVH1_BRACR</name>
<dbReference type="EMBL" id="QGKY02001015">
    <property type="protein sequence ID" value="KAF2573970.1"/>
    <property type="molecule type" value="Genomic_DNA"/>
</dbReference>
<protein>
    <submittedName>
        <fullName evidence="2">Uncharacterized protein</fullName>
    </submittedName>
</protein>